<comment type="subcellular location">
    <subcellularLocation>
        <location evidence="1 8">Cell membrane</location>
        <topology evidence="1 8">Multi-pass membrane protein</topology>
    </subcellularLocation>
</comment>
<keyword evidence="4 8" id="KW-1003">Cell membrane</keyword>
<reference evidence="10" key="1">
    <citation type="submission" date="2021-11" db="EMBL/GenBank/DDBJ databases">
        <title>Description of a new species Pelosinus isolated from the bottom sediments of Lake Baikal.</title>
        <authorList>
            <person name="Zakharyuk A."/>
        </authorList>
    </citation>
    <scope>NUCLEOTIDE SEQUENCE</scope>
    <source>
        <strain evidence="10">Bkl1</strain>
    </source>
</reference>
<protein>
    <recommendedName>
        <fullName evidence="8">Biotin transporter</fullName>
    </recommendedName>
</protein>
<organism evidence="10 11">
    <name type="scientific">Pelosinus baikalensis</name>
    <dbReference type="NCBI Taxonomy" id="2892015"/>
    <lineage>
        <taxon>Bacteria</taxon>
        <taxon>Bacillati</taxon>
        <taxon>Bacillota</taxon>
        <taxon>Negativicutes</taxon>
        <taxon>Selenomonadales</taxon>
        <taxon>Sporomusaceae</taxon>
        <taxon>Pelosinus</taxon>
    </lineage>
</organism>
<comment type="similarity">
    <text evidence="2 8">Belongs to the BioY family.</text>
</comment>
<dbReference type="Gene3D" id="1.10.1760.20">
    <property type="match status" value="1"/>
</dbReference>
<accession>A0ABS8HLA8</accession>
<comment type="caution">
    <text evidence="10">The sequence shown here is derived from an EMBL/GenBank/DDBJ whole genome shotgun (WGS) entry which is preliminary data.</text>
</comment>
<dbReference type="Pfam" id="PF02632">
    <property type="entry name" value="BioY"/>
    <property type="match status" value="1"/>
</dbReference>
<feature type="transmembrane region" description="Helical" evidence="9">
    <location>
        <begin position="112"/>
        <end position="135"/>
    </location>
</feature>
<feature type="transmembrane region" description="Helical" evidence="9">
    <location>
        <begin position="89"/>
        <end position="105"/>
    </location>
</feature>
<dbReference type="InterPro" id="IPR003784">
    <property type="entry name" value="BioY"/>
</dbReference>
<dbReference type="RefSeq" id="WP_007932554.1">
    <property type="nucleotide sequence ID" value="NZ_JAJHJB010000001.1"/>
</dbReference>
<keyword evidence="6 9" id="KW-1133">Transmembrane helix</keyword>
<feature type="transmembrane region" description="Helical" evidence="9">
    <location>
        <begin position="147"/>
        <end position="172"/>
    </location>
</feature>
<sequence>MDTKNRPTDLVHSAFFAALTAVLGLISIPIPMSPSPISAMSLGIMLTGSILTVRQAAFSVITLILMGAAGLPVFAGMSGGIGILLGPRGGYYFGFLIGVMLIAWLRGRQNRIWRLALANVTGGVMVVDLFGVVWLSFITDISLGNALIAGVLPFLLGDLVKAFIATWIGALVNRSLLRFKG</sequence>
<evidence type="ECO:0000313" key="10">
    <source>
        <dbReference type="EMBL" id="MCC5463752.1"/>
    </source>
</evidence>
<dbReference type="PIRSF" id="PIRSF016661">
    <property type="entry name" value="BioY"/>
    <property type="match status" value="1"/>
</dbReference>
<keyword evidence="3 8" id="KW-0813">Transport</keyword>
<evidence type="ECO:0000256" key="9">
    <source>
        <dbReference type="SAM" id="Phobius"/>
    </source>
</evidence>
<evidence type="ECO:0000256" key="1">
    <source>
        <dbReference type="ARBA" id="ARBA00004651"/>
    </source>
</evidence>
<gene>
    <name evidence="10" type="ORF">LMF89_00060</name>
</gene>
<evidence type="ECO:0000256" key="5">
    <source>
        <dbReference type="ARBA" id="ARBA00022692"/>
    </source>
</evidence>
<evidence type="ECO:0000256" key="7">
    <source>
        <dbReference type="ARBA" id="ARBA00023136"/>
    </source>
</evidence>
<keyword evidence="5 9" id="KW-0812">Transmembrane</keyword>
<evidence type="ECO:0000256" key="4">
    <source>
        <dbReference type="ARBA" id="ARBA00022475"/>
    </source>
</evidence>
<proteinExistence type="inferred from homology"/>
<evidence type="ECO:0000313" key="11">
    <source>
        <dbReference type="Proteomes" id="UP001165492"/>
    </source>
</evidence>
<evidence type="ECO:0000256" key="6">
    <source>
        <dbReference type="ARBA" id="ARBA00022989"/>
    </source>
</evidence>
<dbReference type="EMBL" id="JAJHJB010000001">
    <property type="protein sequence ID" value="MCC5463752.1"/>
    <property type="molecule type" value="Genomic_DNA"/>
</dbReference>
<name>A0ABS8HLA8_9FIRM</name>
<evidence type="ECO:0000256" key="8">
    <source>
        <dbReference type="PIRNR" id="PIRNR016661"/>
    </source>
</evidence>
<dbReference type="PANTHER" id="PTHR34295">
    <property type="entry name" value="BIOTIN TRANSPORTER BIOY"/>
    <property type="match status" value="1"/>
</dbReference>
<keyword evidence="7 8" id="KW-0472">Membrane</keyword>
<evidence type="ECO:0000256" key="2">
    <source>
        <dbReference type="ARBA" id="ARBA00010692"/>
    </source>
</evidence>
<dbReference type="PANTHER" id="PTHR34295:SF4">
    <property type="entry name" value="BIOTIN TRANSPORTER BIOY-RELATED"/>
    <property type="match status" value="1"/>
</dbReference>
<keyword evidence="11" id="KW-1185">Reference proteome</keyword>
<dbReference type="Proteomes" id="UP001165492">
    <property type="component" value="Unassembled WGS sequence"/>
</dbReference>
<evidence type="ECO:0000256" key="3">
    <source>
        <dbReference type="ARBA" id="ARBA00022448"/>
    </source>
</evidence>
<feature type="transmembrane region" description="Helical" evidence="9">
    <location>
        <begin position="12"/>
        <end position="30"/>
    </location>
</feature>
<feature type="transmembrane region" description="Helical" evidence="9">
    <location>
        <begin position="60"/>
        <end position="83"/>
    </location>
</feature>